<evidence type="ECO:0008006" key="3">
    <source>
        <dbReference type="Google" id="ProtNLM"/>
    </source>
</evidence>
<proteinExistence type="predicted"/>
<dbReference type="AlphaFoldDB" id="A0A2D6YL55"/>
<name>A0A2D6YL55_9DELT</name>
<evidence type="ECO:0000313" key="1">
    <source>
        <dbReference type="EMBL" id="MAH63884.1"/>
    </source>
</evidence>
<protein>
    <recommendedName>
        <fullName evidence="3">Outer membrane protein beta-barrel domain-containing protein</fullName>
    </recommendedName>
</protein>
<comment type="caution">
    <text evidence="1">The sequence shown here is derived from an EMBL/GenBank/DDBJ whole genome shotgun (WGS) entry which is preliminary data.</text>
</comment>
<gene>
    <name evidence="1" type="ORF">CMN54_10660</name>
</gene>
<dbReference type="Proteomes" id="UP000226525">
    <property type="component" value="Unassembled WGS sequence"/>
</dbReference>
<accession>A0A2D6YL55</accession>
<sequence>MDLAYKGIHHILNGKKSTVLFWLWALSVAFSAVTSNAQEPAEQRKWIGWGAAYGSYEQDDLKAEEMEGITLELMASHRSFQDAMVLGKALLDTRFEHHFLDDQGLYHSVKTRVIHGYYSIGFGKSMEVLKSVEHDLIQIGGSLELIGGFGILQFDKLERNALGEVVHYGERFGTDFLVGYQLSIYADFDNAWTVGVKSAFYRNTLYVDYEEVEGRLNHIYSNMFFIGTKLGAVDCVPTRYVICK</sequence>
<reference evidence="2" key="1">
    <citation type="submission" date="2017-09" db="EMBL/GenBank/DDBJ databases">
        <title>The Reconstruction of 2,631 Draft Metagenome-Assembled Genomes from the Global Oceans.</title>
        <authorList>
            <person name="Tully B.J."/>
            <person name="Graham E.D."/>
            <person name="Heidelberg J.F."/>
        </authorList>
    </citation>
    <scope>NUCLEOTIDE SEQUENCE [LARGE SCALE GENOMIC DNA]</scope>
</reference>
<organism evidence="1 2">
    <name type="scientific">SAR324 cluster bacterium</name>
    <dbReference type="NCBI Taxonomy" id="2024889"/>
    <lineage>
        <taxon>Bacteria</taxon>
        <taxon>Deltaproteobacteria</taxon>
        <taxon>SAR324 cluster</taxon>
    </lineage>
</organism>
<evidence type="ECO:0000313" key="2">
    <source>
        <dbReference type="Proteomes" id="UP000226525"/>
    </source>
</evidence>
<dbReference type="EMBL" id="NZEX01000121">
    <property type="protein sequence ID" value="MAH63884.1"/>
    <property type="molecule type" value="Genomic_DNA"/>
</dbReference>